<dbReference type="Proteomes" id="UP001445076">
    <property type="component" value="Unassembled WGS sequence"/>
</dbReference>
<dbReference type="EMBL" id="JARKIK010000062">
    <property type="protein sequence ID" value="KAK8731027.1"/>
    <property type="molecule type" value="Genomic_DNA"/>
</dbReference>
<organism evidence="1 2">
    <name type="scientific">Cherax quadricarinatus</name>
    <name type="common">Australian red claw crayfish</name>
    <dbReference type="NCBI Taxonomy" id="27406"/>
    <lineage>
        <taxon>Eukaryota</taxon>
        <taxon>Metazoa</taxon>
        <taxon>Ecdysozoa</taxon>
        <taxon>Arthropoda</taxon>
        <taxon>Crustacea</taxon>
        <taxon>Multicrustacea</taxon>
        <taxon>Malacostraca</taxon>
        <taxon>Eumalacostraca</taxon>
        <taxon>Eucarida</taxon>
        <taxon>Decapoda</taxon>
        <taxon>Pleocyemata</taxon>
        <taxon>Astacidea</taxon>
        <taxon>Parastacoidea</taxon>
        <taxon>Parastacidae</taxon>
        <taxon>Cherax</taxon>
    </lineage>
</organism>
<reference evidence="1 2" key="1">
    <citation type="journal article" date="2024" name="BMC Genomics">
        <title>Genome assembly of redclaw crayfish (Cherax quadricarinatus) provides insights into its immune adaptation and hypoxia tolerance.</title>
        <authorList>
            <person name="Liu Z."/>
            <person name="Zheng J."/>
            <person name="Li H."/>
            <person name="Fang K."/>
            <person name="Wang S."/>
            <person name="He J."/>
            <person name="Zhou D."/>
            <person name="Weng S."/>
            <person name="Chi M."/>
            <person name="Gu Z."/>
            <person name="He J."/>
            <person name="Li F."/>
            <person name="Wang M."/>
        </authorList>
    </citation>
    <scope>NUCLEOTIDE SEQUENCE [LARGE SCALE GENOMIC DNA]</scope>
    <source>
        <strain evidence="1">ZL_2023a</strain>
    </source>
</reference>
<name>A0AAW0WG49_CHEQU</name>
<gene>
    <name evidence="1" type="ORF">OTU49_007763</name>
</gene>
<evidence type="ECO:0000313" key="2">
    <source>
        <dbReference type="Proteomes" id="UP001445076"/>
    </source>
</evidence>
<protein>
    <submittedName>
        <fullName evidence="1">Uncharacterized protein</fullName>
    </submittedName>
</protein>
<comment type="caution">
    <text evidence="1">The sequence shown here is derived from an EMBL/GenBank/DDBJ whole genome shotgun (WGS) entry which is preliminary data.</text>
</comment>
<sequence length="131" mass="15400">MYSQRILNANIKINMQILFLKNAKEPNLSKFRSLAVHYSKTIFYICTNKFIFKYNIQNLHRQALINSLPQPWIQVLQKLKMNQHSEAQVTLVLNKCVLAPGKLYQIQSVVKTKPSSKHFAYDEHIQHARNF</sequence>
<proteinExistence type="predicted"/>
<keyword evidence="2" id="KW-1185">Reference proteome</keyword>
<accession>A0AAW0WG49</accession>
<evidence type="ECO:0000313" key="1">
    <source>
        <dbReference type="EMBL" id="KAK8731027.1"/>
    </source>
</evidence>
<dbReference type="AlphaFoldDB" id="A0AAW0WG49"/>